<evidence type="ECO:0000256" key="5">
    <source>
        <dbReference type="ARBA" id="ARBA00022833"/>
    </source>
</evidence>
<evidence type="ECO:0000259" key="8">
    <source>
        <dbReference type="Pfam" id="PF01432"/>
    </source>
</evidence>
<comment type="caution">
    <text evidence="9">The sequence shown here is derived from an EMBL/GenBank/DDBJ whole genome shotgun (WGS) entry which is preliminary data.</text>
</comment>
<dbReference type="InterPro" id="IPR024077">
    <property type="entry name" value="Neurolysin/TOP_dom2"/>
</dbReference>
<gene>
    <name evidence="9" type="ORF">D7U36_00735</name>
</gene>
<evidence type="ECO:0000256" key="7">
    <source>
        <dbReference type="RuleBase" id="RU003435"/>
    </source>
</evidence>
<dbReference type="Proteomes" id="UP000279336">
    <property type="component" value="Unassembled WGS sequence"/>
</dbReference>
<dbReference type="EMBL" id="RCIW01000001">
    <property type="protein sequence ID" value="RLP12990.1"/>
    <property type="molecule type" value="Genomic_DNA"/>
</dbReference>
<dbReference type="Gene3D" id="1.10.1370.10">
    <property type="entry name" value="Neurolysin, domain 3"/>
    <property type="match status" value="1"/>
</dbReference>
<evidence type="ECO:0000256" key="2">
    <source>
        <dbReference type="ARBA" id="ARBA00022670"/>
    </source>
</evidence>
<dbReference type="CDD" id="cd06456">
    <property type="entry name" value="M3A_DCP"/>
    <property type="match status" value="1"/>
</dbReference>
<keyword evidence="3 7" id="KW-0479">Metal-binding</keyword>
<dbReference type="Gene3D" id="1.10.1370.40">
    <property type="match status" value="1"/>
</dbReference>
<dbReference type="InterPro" id="IPR045090">
    <property type="entry name" value="Pept_M3A_M3B"/>
</dbReference>
<evidence type="ECO:0000256" key="6">
    <source>
        <dbReference type="ARBA" id="ARBA00023049"/>
    </source>
</evidence>
<reference evidence="9 10" key="1">
    <citation type="submission" date="2018-10" db="EMBL/GenBank/DDBJ databases">
        <title>Propionibacterium australiense Genome Sequencing and Assembly.</title>
        <authorList>
            <person name="Bernier A.-M."/>
            <person name="Bernard K."/>
        </authorList>
    </citation>
    <scope>NUCLEOTIDE SEQUENCE [LARGE SCALE GENOMIC DNA]</scope>
    <source>
        <strain evidence="9 10">NML98A078</strain>
    </source>
</reference>
<evidence type="ECO:0000256" key="4">
    <source>
        <dbReference type="ARBA" id="ARBA00022801"/>
    </source>
</evidence>
<keyword evidence="6 7" id="KW-0482">Metalloprotease</keyword>
<comment type="cofactor">
    <cofactor evidence="7">
        <name>Zn(2+)</name>
        <dbReference type="ChEBI" id="CHEBI:29105"/>
    </cofactor>
    <text evidence="7">Binds 1 zinc ion.</text>
</comment>
<dbReference type="Pfam" id="PF01432">
    <property type="entry name" value="Peptidase_M3"/>
    <property type="match status" value="1"/>
</dbReference>
<dbReference type="InterPro" id="IPR034005">
    <property type="entry name" value="M3A_DCP"/>
</dbReference>
<dbReference type="FunFam" id="3.40.390.10:FF:000009">
    <property type="entry name" value="Oligopeptidase A"/>
    <property type="match status" value="1"/>
</dbReference>
<sequence>MTRIGSTWSSLPMPAILGAASVVVGFRPNVDTAPGRVSRRRCLVPADEHGCMSSVLPEQSWCHLPDFARLDAAAFDRIIHEAMRARRAALDELAADPDPPTAENVIHAWELAGTPLARALGAFTTVRDADTSPELDALAERLAPQLSGHEDAIALSRPLFDRLLALQEAAAGGRVELDEQDTFWLSERIRHHRRSGVGLAPDEQETLRGLNKAIATASARFEQLVVAGRNEAAVHITDETELDGLSPAQRQAAATAAAARGLDGWLLELVNTTGQDWLASLNRQEVRRRVFEASLGRGAAGGNATGRTIIELARLRGRRAELLGFESHAALVADDGCARSVDAIQALLTGIGERAMTQARADAQRHRQAFARLAPGLEFGPWDWAWTAARLRAATAVDDAALSPYLEFWQVLREGVFAAARELYGITMTRREDLAGYTEDCVVLEARDEDGSLLGLCIVDPWARPTKQGGAWMTDLVCASALTGDRPVVTLNTNVTRPAAGEPALLTWDQVITCFHEFGHCLHGLLADTRYASLSGTNTPRDYVEFPSQVNEHWAWQPSLITRYARHHVTGEPIPDELVERLLDGRLADAGFEDLEVLAATGIDQAWHTAAPDRLPDDPAQIDVFEATALRDRALALDLVPPRYHSRYFSHIWSGGYDGAYYAYKWAEVYDADACAWFAEHAAGDDGGLNRAAGERFRREVLAIGGATDVAAAYRAFRGADPDPAHLTRRRSPS</sequence>
<dbReference type="SUPFAM" id="SSF55486">
    <property type="entry name" value="Metalloproteases ('zincins'), catalytic domain"/>
    <property type="match status" value="1"/>
</dbReference>
<dbReference type="GO" id="GO:0006508">
    <property type="term" value="P:proteolysis"/>
    <property type="evidence" value="ECO:0007669"/>
    <property type="project" value="UniProtKB-KW"/>
</dbReference>
<comment type="similarity">
    <text evidence="1 7">Belongs to the peptidase M3 family.</text>
</comment>
<keyword evidence="5 7" id="KW-0862">Zinc</keyword>
<evidence type="ECO:0000256" key="3">
    <source>
        <dbReference type="ARBA" id="ARBA00022723"/>
    </source>
</evidence>
<dbReference type="GO" id="GO:0005829">
    <property type="term" value="C:cytosol"/>
    <property type="evidence" value="ECO:0007669"/>
    <property type="project" value="UniProtKB-ARBA"/>
</dbReference>
<proteinExistence type="inferred from homology"/>
<evidence type="ECO:0000313" key="9">
    <source>
        <dbReference type="EMBL" id="RLP12990.1"/>
    </source>
</evidence>
<dbReference type="PANTHER" id="PTHR43660">
    <property type="entry name" value="DIPEPTIDYL CARBOXYPEPTIDASE"/>
    <property type="match status" value="1"/>
</dbReference>
<organism evidence="9 10">
    <name type="scientific">Propionibacterium australiense</name>
    <dbReference type="NCBI Taxonomy" id="119981"/>
    <lineage>
        <taxon>Bacteria</taxon>
        <taxon>Bacillati</taxon>
        <taxon>Actinomycetota</taxon>
        <taxon>Actinomycetes</taxon>
        <taxon>Propionibacteriales</taxon>
        <taxon>Propionibacteriaceae</taxon>
        <taxon>Propionibacterium</taxon>
    </lineage>
</organism>
<dbReference type="InterPro" id="IPR024079">
    <property type="entry name" value="MetalloPept_cat_dom_sf"/>
</dbReference>
<keyword evidence="4 7" id="KW-0378">Hydrolase</keyword>
<dbReference type="AlphaFoldDB" id="A0A8B3FVU7"/>
<dbReference type="GO" id="GO:0046872">
    <property type="term" value="F:metal ion binding"/>
    <property type="evidence" value="ECO:0007669"/>
    <property type="project" value="UniProtKB-UniRule"/>
</dbReference>
<feature type="domain" description="Peptidase M3A/M3B catalytic" evidence="8">
    <location>
        <begin position="279"/>
        <end position="729"/>
    </location>
</feature>
<keyword evidence="2 7" id="KW-0645">Protease</keyword>
<dbReference type="PANTHER" id="PTHR43660:SF1">
    <property type="entry name" value="DIPEPTIDYL CARBOXYPEPTIDASE"/>
    <property type="match status" value="1"/>
</dbReference>
<accession>A0A8B3FVU7</accession>
<dbReference type="InterPro" id="IPR001567">
    <property type="entry name" value="Pept_M3A_M3B_dom"/>
</dbReference>
<evidence type="ECO:0000256" key="1">
    <source>
        <dbReference type="ARBA" id="ARBA00006040"/>
    </source>
</evidence>
<dbReference type="Gene3D" id="3.40.390.10">
    <property type="entry name" value="Collagenase (Catalytic Domain)"/>
    <property type="match status" value="1"/>
</dbReference>
<dbReference type="OrthoDB" id="9773538at2"/>
<dbReference type="GO" id="GO:0004222">
    <property type="term" value="F:metalloendopeptidase activity"/>
    <property type="evidence" value="ECO:0007669"/>
    <property type="project" value="InterPro"/>
</dbReference>
<name>A0A8B3FVU7_9ACTN</name>
<evidence type="ECO:0000313" key="10">
    <source>
        <dbReference type="Proteomes" id="UP000279336"/>
    </source>
</evidence>
<protein>
    <submittedName>
        <fullName evidence="9">M3 family peptidase</fullName>
    </submittedName>
</protein>